<dbReference type="InterPro" id="IPR003593">
    <property type="entry name" value="AAA+_ATPase"/>
</dbReference>
<dbReference type="SUPFAM" id="SSF160246">
    <property type="entry name" value="EspE N-terminal domain-like"/>
    <property type="match status" value="1"/>
</dbReference>
<evidence type="ECO:0000256" key="2">
    <source>
        <dbReference type="ARBA" id="ARBA00022741"/>
    </source>
</evidence>
<keyword evidence="4" id="KW-0175">Coiled coil</keyword>
<evidence type="ECO:0000259" key="5">
    <source>
        <dbReference type="SMART" id="SM00382"/>
    </source>
</evidence>
<comment type="similarity">
    <text evidence="1">Belongs to the GSP E family.</text>
</comment>
<dbReference type="SMART" id="SM00382">
    <property type="entry name" value="AAA"/>
    <property type="match status" value="1"/>
</dbReference>
<evidence type="ECO:0000256" key="1">
    <source>
        <dbReference type="ARBA" id="ARBA00006611"/>
    </source>
</evidence>
<protein>
    <recommendedName>
        <fullName evidence="5">AAA+ ATPase domain-containing protein</fullName>
    </recommendedName>
</protein>
<dbReference type="CDD" id="cd01129">
    <property type="entry name" value="PulE-GspE-like"/>
    <property type="match status" value="1"/>
</dbReference>
<name>A0A2M7BZ63_9BACT</name>
<dbReference type="FunFam" id="3.30.450.90:FF:000001">
    <property type="entry name" value="Type II secretion system ATPase GspE"/>
    <property type="match status" value="1"/>
</dbReference>
<evidence type="ECO:0000313" key="6">
    <source>
        <dbReference type="EMBL" id="PIV14024.1"/>
    </source>
</evidence>
<dbReference type="PANTHER" id="PTHR30258">
    <property type="entry name" value="TYPE II SECRETION SYSTEM PROTEIN GSPE-RELATED"/>
    <property type="match status" value="1"/>
</dbReference>
<sequence>MDLIQELIKRKIIDKRAGAQLKMEAKGSNKAIEEIILKEEILSEQTLFKLKSQLLKIPLKQVVPEKISPEVLELIPKESAQYYKMVPLKKEKNSFEVGMVYPEDSQAQEALKFLTRQSKLSYNSFLITLSDFKKCLERYRVPQQEMEKALERLESEIKVEGKEEVAIEKEEFKRLVEEAPIIKMVSVILRQAVEGNASDIHIEPTQENLKVRYRLDGILHSSLFLPLKAHPAIVARIKILSSLKIDETRIPQDGRFSAKIGEKNIDFRVSTFPTILGEKVVLRILDPEKGLKSLEKLGLNKENFNKVKKSLGRPYGMILVTGPTGCGKTTTLYALLRILNTEGVNIVTLEDPVEYFIAGISQSQIKPEINYTFAKGLRQIFRQDPDIIMVGEIRDEETAELAVHAALTGHLVFSTLHTNNASDVIPRLIDMGIKPFLLSPSLAMALSQRLVRVLCPFCKRRVKASAKARKFILETIEQMPAFSRKKIKVPEPLYIFEAKGCKKCNFKGYSGRTGIFELIEMTDKLAEIIIRLPVKTKILEEARRQGMISMKEDGVLKVLEGITSIEEIMRAIEEE</sequence>
<evidence type="ECO:0000313" key="7">
    <source>
        <dbReference type="Proteomes" id="UP000228816"/>
    </source>
</evidence>
<dbReference type="Pfam" id="PF00437">
    <property type="entry name" value="T2SSE"/>
    <property type="match status" value="1"/>
</dbReference>
<feature type="coiled-coil region" evidence="4">
    <location>
        <begin position="143"/>
        <end position="170"/>
    </location>
</feature>
<reference evidence="7" key="1">
    <citation type="submission" date="2017-09" db="EMBL/GenBank/DDBJ databases">
        <title>Depth-based differentiation of microbial function through sediment-hosted aquifers and enrichment of novel symbionts in the deep terrestrial subsurface.</title>
        <authorList>
            <person name="Probst A.J."/>
            <person name="Ladd B."/>
            <person name="Jarett J.K."/>
            <person name="Geller-Mcgrath D.E."/>
            <person name="Sieber C.M.K."/>
            <person name="Emerson J.B."/>
            <person name="Anantharaman K."/>
            <person name="Thomas B.C."/>
            <person name="Malmstrom R."/>
            <person name="Stieglmeier M."/>
            <person name="Klingl A."/>
            <person name="Woyke T."/>
            <person name="Ryan C.M."/>
            <person name="Banfield J.F."/>
        </authorList>
    </citation>
    <scope>NUCLEOTIDE SEQUENCE [LARGE SCALE GENOMIC DNA]</scope>
</reference>
<gene>
    <name evidence="6" type="ORF">COS44_01190</name>
</gene>
<dbReference type="AlphaFoldDB" id="A0A2M7BZ63"/>
<keyword evidence="3" id="KW-0067">ATP-binding</keyword>
<dbReference type="Pfam" id="PF05157">
    <property type="entry name" value="MshEN"/>
    <property type="match status" value="1"/>
</dbReference>
<dbReference type="GO" id="GO:0016887">
    <property type="term" value="F:ATP hydrolysis activity"/>
    <property type="evidence" value="ECO:0007669"/>
    <property type="project" value="TreeGrafter"/>
</dbReference>
<dbReference type="GO" id="GO:0005886">
    <property type="term" value="C:plasma membrane"/>
    <property type="evidence" value="ECO:0007669"/>
    <property type="project" value="TreeGrafter"/>
</dbReference>
<evidence type="ECO:0000256" key="3">
    <source>
        <dbReference type="ARBA" id="ARBA00022840"/>
    </source>
</evidence>
<dbReference type="EMBL" id="PEUS01000025">
    <property type="protein sequence ID" value="PIV14024.1"/>
    <property type="molecule type" value="Genomic_DNA"/>
</dbReference>
<dbReference type="InterPro" id="IPR037257">
    <property type="entry name" value="T2SS_E_N_sf"/>
</dbReference>
<dbReference type="Gene3D" id="3.40.50.300">
    <property type="entry name" value="P-loop containing nucleotide triphosphate hydrolases"/>
    <property type="match status" value="1"/>
</dbReference>
<dbReference type="Gene3D" id="3.30.300.160">
    <property type="entry name" value="Type II secretion system, protein E, N-terminal domain"/>
    <property type="match status" value="1"/>
</dbReference>
<dbReference type="InterPro" id="IPR001482">
    <property type="entry name" value="T2SS/T4SS_dom"/>
</dbReference>
<comment type="caution">
    <text evidence="6">The sequence shown here is derived from an EMBL/GenBank/DDBJ whole genome shotgun (WGS) entry which is preliminary data.</text>
</comment>
<dbReference type="FunFam" id="3.40.50.300:FF:000398">
    <property type="entry name" value="Type IV pilus assembly ATPase PilB"/>
    <property type="match status" value="1"/>
</dbReference>
<dbReference type="InterPro" id="IPR027417">
    <property type="entry name" value="P-loop_NTPase"/>
</dbReference>
<organism evidence="6 7">
    <name type="scientific">bacterium (Candidatus Gribaldobacteria) CG03_land_8_20_14_0_80_36_40</name>
    <dbReference type="NCBI Taxonomy" id="2014271"/>
    <lineage>
        <taxon>Bacteria</taxon>
        <taxon>Candidatus Gribaldobacteria</taxon>
    </lineage>
</organism>
<keyword evidence="2" id="KW-0547">Nucleotide-binding</keyword>
<dbReference type="InterPro" id="IPR007831">
    <property type="entry name" value="T2SS_GspE_N"/>
</dbReference>
<dbReference type="PANTHER" id="PTHR30258:SF1">
    <property type="entry name" value="PROTEIN TRANSPORT PROTEIN HOFB HOMOLOG"/>
    <property type="match status" value="1"/>
</dbReference>
<evidence type="ECO:0000256" key="4">
    <source>
        <dbReference type="SAM" id="Coils"/>
    </source>
</evidence>
<dbReference type="SUPFAM" id="SSF52540">
    <property type="entry name" value="P-loop containing nucleoside triphosphate hydrolases"/>
    <property type="match status" value="1"/>
</dbReference>
<proteinExistence type="inferred from homology"/>
<accession>A0A2M7BZ63</accession>
<dbReference type="GO" id="GO:0005524">
    <property type="term" value="F:ATP binding"/>
    <property type="evidence" value="ECO:0007669"/>
    <property type="project" value="UniProtKB-KW"/>
</dbReference>
<dbReference type="Proteomes" id="UP000228816">
    <property type="component" value="Unassembled WGS sequence"/>
</dbReference>
<dbReference type="Gene3D" id="3.30.450.90">
    <property type="match status" value="1"/>
</dbReference>
<feature type="domain" description="AAA+ ATPase" evidence="5">
    <location>
        <begin position="314"/>
        <end position="456"/>
    </location>
</feature>